<gene>
    <name evidence="1" type="ORF">PR048_025163</name>
</gene>
<proteinExistence type="predicted"/>
<evidence type="ECO:0000313" key="1">
    <source>
        <dbReference type="EMBL" id="KAJ8874317.1"/>
    </source>
</evidence>
<accession>A0ABQ9GQK7</accession>
<comment type="caution">
    <text evidence="1">The sequence shown here is derived from an EMBL/GenBank/DDBJ whole genome shotgun (WGS) entry which is preliminary data.</text>
</comment>
<evidence type="ECO:0000313" key="2">
    <source>
        <dbReference type="Proteomes" id="UP001159363"/>
    </source>
</evidence>
<keyword evidence="2" id="KW-1185">Reference proteome</keyword>
<reference evidence="1 2" key="1">
    <citation type="submission" date="2023-02" db="EMBL/GenBank/DDBJ databases">
        <title>LHISI_Scaffold_Assembly.</title>
        <authorList>
            <person name="Stuart O.P."/>
            <person name="Cleave R."/>
            <person name="Magrath M.J.L."/>
            <person name="Mikheyev A.S."/>
        </authorList>
    </citation>
    <scope>NUCLEOTIDE SEQUENCE [LARGE SCALE GENOMIC DNA]</scope>
    <source>
        <strain evidence="1">Daus_M_001</strain>
        <tissue evidence="1">Leg muscle</tissue>
    </source>
</reference>
<protein>
    <submittedName>
        <fullName evidence="1">Uncharacterized protein</fullName>
    </submittedName>
</protein>
<dbReference type="EMBL" id="JARBHB010000010">
    <property type="protein sequence ID" value="KAJ8874317.1"/>
    <property type="molecule type" value="Genomic_DNA"/>
</dbReference>
<dbReference type="Proteomes" id="UP001159363">
    <property type="component" value="Chromosome 9"/>
</dbReference>
<name>A0ABQ9GQK7_9NEOP</name>
<organism evidence="1 2">
    <name type="scientific">Dryococelus australis</name>
    <dbReference type="NCBI Taxonomy" id="614101"/>
    <lineage>
        <taxon>Eukaryota</taxon>
        <taxon>Metazoa</taxon>
        <taxon>Ecdysozoa</taxon>
        <taxon>Arthropoda</taxon>
        <taxon>Hexapoda</taxon>
        <taxon>Insecta</taxon>
        <taxon>Pterygota</taxon>
        <taxon>Neoptera</taxon>
        <taxon>Polyneoptera</taxon>
        <taxon>Phasmatodea</taxon>
        <taxon>Verophasmatodea</taxon>
        <taxon>Anareolatae</taxon>
        <taxon>Phasmatidae</taxon>
        <taxon>Eurycanthinae</taxon>
        <taxon>Dryococelus</taxon>
    </lineage>
</organism>
<sequence>MKRTPWKLETLAWKIYTNFMLLQFWSHIQQESYLCLMNCSRTMLQNCQKCGNILSVMKACMQREKSLLQSTEANYANYANFINSVAYAVASSGVHSPLASPPNGDL</sequence>